<dbReference type="Pfam" id="PF13538">
    <property type="entry name" value="UvrD_C_2"/>
    <property type="match status" value="1"/>
</dbReference>
<feature type="domain" description="UvrD-like helicase C-terminal" evidence="1">
    <location>
        <begin position="423"/>
        <end position="474"/>
    </location>
</feature>
<evidence type="ECO:0000259" key="1">
    <source>
        <dbReference type="Pfam" id="PF13538"/>
    </source>
</evidence>
<dbReference type="GO" id="GO:0004527">
    <property type="term" value="F:exonuclease activity"/>
    <property type="evidence" value="ECO:0007669"/>
    <property type="project" value="UniProtKB-KW"/>
</dbReference>
<keyword evidence="2" id="KW-0269">Exonuclease</keyword>
<dbReference type="InterPro" id="IPR027785">
    <property type="entry name" value="UvrD-like_helicase_C"/>
</dbReference>
<comment type="caution">
    <text evidence="2">The sequence shown here is derived from an EMBL/GenBank/DDBJ whole genome shotgun (WGS) entry which is preliminary data.</text>
</comment>
<dbReference type="Pfam" id="PF13604">
    <property type="entry name" value="AAA_30"/>
    <property type="match status" value="1"/>
</dbReference>
<evidence type="ECO:0000313" key="2">
    <source>
        <dbReference type="EMBL" id="EJX02022.1"/>
    </source>
</evidence>
<protein>
    <submittedName>
        <fullName evidence="2">Exonuclease V subunit alpha</fullName>
    </submittedName>
</protein>
<gene>
    <name evidence="2" type="ORF">EVA_09877</name>
</gene>
<proteinExistence type="predicted"/>
<dbReference type="CDD" id="cd18809">
    <property type="entry name" value="SF1_C_RecD"/>
    <property type="match status" value="1"/>
</dbReference>
<dbReference type="AlphaFoldDB" id="J9G467"/>
<organism evidence="2">
    <name type="scientific">gut metagenome</name>
    <dbReference type="NCBI Taxonomy" id="749906"/>
    <lineage>
        <taxon>unclassified sequences</taxon>
        <taxon>metagenomes</taxon>
        <taxon>organismal metagenomes</taxon>
    </lineage>
</organism>
<reference evidence="2" key="1">
    <citation type="journal article" date="2012" name="PLoS ONE">
        <title>Gene sets for utilization of primary and secondary nutrition supplies in the distal gut of endangered iberian lynx.</title>
        <authorList>
            <person name="Alcaide M."/>
            <person name="Messina E."/>
            <person name="Richter M."/>
            <person name="Bargiela R."/>
            <person name="Peplies J."/>
            <person name="Huws S.A."/>
            <person name="Newbold C.J."/>
            <person name="Golyshin P.N."/>
            <person name="Simon M.A."/>
            <person name="Lopez G."/>
            <person name="Yakimov M.M."/>
            <person name="Ferrer M."/>
        </authorList>
    </citation>
    <scope>NUCLEOTIDE SEQUENCE</scope>
</reference>
<keyword evidence="2" id="KW-0540">Nuclease</keyword>
<dbReference type="InterPro" id="IPR027417">
    <property type="entry name" value="P-loop_NTPase"/>
</dbReference>
<dbReference type="EMBL" id="AMCI01002720">
    <property type="protein sequence ID" value="EJX02022.1"/>
    <property type="molecule type" value="Genomic_DNA"/>
</dbReference>
<dbReference type="SUPFAM" id="SSF52540">
    <property type="entry name" value="P-loop containing nucleoside triphosphate hydrolases"/>
    <property type="match status" value="1"/>
</dbReference>
<keyword evidence="2" id="KW-0378">Hydrolase</keyword>
<dbReference type="Gene3D" id="3.40.50.300">
    <property type="entry name" value="P-loop containing nucleotide triphosphate hydrolases"/>
    <property type="match status" value="2"/>
</dbReference>
<sequence length="480" mass="53661">MTREEIYLLLEQEFAFPYTPSQQQAALLLSHFICTDKVRPACILRGYAGTGKTSLVGALVRAMKHMSLPVVLLAPTGRAAKVFTHHADTPAYTIHRTIYRQETFQGEGTHFSLDFNKLRGALFIVDEASMIASGKGMMGDSLFGTGELLDDLISFVYSGFGCRLLMVGDTAQLPPVGETESPALNEAVLASYGLTVGSVDLTDVVRQHEESDVLAGATLLRQLQAEDFLGIPPLHTDPHGEVRAMPGNELIESLVSDYQNLGTDQVIVVTRSNKRANIYNQGIRARIFDREDILTRGDLVMAVKNNYYWIEQLTKQLPANERFPMAFIANGDTAEILRLRNVHEQYGFQFADATLSFPDYDDCELDCRVLLSTLTSESPSLTADESNRLYESVLADYAHIPLKKDRMKALRQDPYYNALQLKYAYAVTCHKAQGGQWERVYIDQGFVPEDATGTSYLRWLYTAFTRTTGRVYLVNWTSPS</sequence>
<dbReference type="CDD" id="cd17933">
    <property type="entry name" value="DEXSc_RecD-like"/>
    <property type="match status" value="1"/>
</dbReference>
<name>J9G467_9ZZZZ</name>
<accession>J9G467</accession>